<dbReference type="InterPro" id="IPR014013">
    <property type="entry name" value="Helic_SF1/SF2_ATP-bd_DinG/Rad3"/>
</dbReference>
<keyword evidence="3" id="KW-0378">Hydrolase</keyword>
<dbReference type="InterPro" id="IPR006555">
    <property type="entry name" value="ATP-dep_Helicase_C"/>
</dbReference>
<dbReference type="HAMAP" id="MF_02205">
    <property type="entry name" value="DinG_proteobact"/>
    <property type="match status" value="1"/>
</dbReference>
<keyword evidence="1" id="KW-0004">4Fe-4S</keyword>
<dbReference type="GO" id="GO:0033677">
    <property type="term" value="F:DNA/RNA helicase activity"/>
    <property type="evidence" value="ECO:0007669"/>
    <property type="project" value="TreeGrafter"/>
</dbReference>
<organism evidence="7 8">
    <name type="scientific">Leptospirillum ferrooxidans (strain C2-3)</name>
    <dbReference type="NCBI Taxonomy" id="1162668"/>
    <lineage>
        <taxon>Bacteria</taxon>
        <taxon>Pseudomonadati</taxon>
        <taxon>Nitrospirota</taxon>
        <taxon>Nitrospiria</taxon>
        <taxon>Nitrospirales</taxon>
        <taxon>Nitrospiraceae</taxon>
        <taxon>Leptospirillum</taxon>
    </lineage>
</organism>
<keyword evidence="1" id="KW-0479">Metal-binding</keyword>
<proteinExistence type="inferred from homology"/>
<keyword evidence="4" id="KW-0067">ATP-binding</keyword>
<dbReference type="PROSITE" id="PS51193">
    <property type="entry name" value="HELICASE_ATP_BIND_2"/>
    <property type="match status" value="1"/>
</dbReference>
<dbReference type="InterPro" id="IPR039000">
    <property type="entry name" value="DinG_proteobact"/>
</dbReference>
<dbReference type="STRING" id="1162668.LFE_0185"/>
<dbReference type="RefSeq" id="WP_014448406.1">
    <property type="nucleotide sequence ID" value="NC_017094.1"/>
</dbReference>
<keyword evidence="7" id="KW-0347">Helicase</keyword>
<evidence type="ECO:0000259" key="6">
    <source>
        <dbReference type="PROSITE" id="PS51193"/>
    </source>
</evidence>
<dbReference type="SUPFAM" id="SSF52540">
    <property type="entry name" value="P-loop containing nucleoside triphosphate hydrolases"/>
    <property type="match status" value="1"/>
</dbReference>
<dbReference type="KEGG" id="lfc:LFE_0185"/>
<dbReference type="GO" id="GO:0003677">
    <property type="term" value="F:DNA binding"/>
    <property type="evidence" value="ECO:0007669"/>
    <property type="project" value="UniProtKB-KW"/>
</dbReference>
<dbReference type="InterPro" id="IPR045028">
    <property type="entry name" value="DinG/Rad3-like"/>
</dbReference>
<dbReference type="AlphaFoldDB" id="I0IKW3"/>
<dbReference type="GO" id="GO:0006281">
    <property type="term" value="P:DNA repair"/>
    <property type="evidence" value="ECO:0007669"/>
    <property type="project" value="TreeGrafter"/>
</dbReference>
<name>I0IKW3_LEPFC</name>
<evidence type="ECO:0000256" key="3">
    <source>
        <dbReference type="ARBA" id="ARBA00022801"/>
    </source>
</evidence>
<dbReference type="PATRIC" id="fig|1162668.3.peg.217"/>
<dbReference type="InterPro" id="IPR027417">
    <property type="entry name" value="P-loop_NTPase"/>
</dbReference>
<dbReference type="GO" id="GO:0016818">
    <property type="term" value="F:hydrolase activity, acting on acid anhydrides, in phosphorus-containing anhydrides"/>
    <property type="evidence" value="ECO:0007669"/>
    <property type="project" value="InterPro"/>
</dbReference>
<protein>
    <submittedName>
        <fullName evidence="7">Putative ATP-dependent DNA helicase</fullName>
    </submittedName>
</protein>
<evidence type="ECO:0000313" key="8">
    <source>
        <dbReference type="Proteomes" id="UP000007382"/>
    </source>
</evidence>
<dbReference type="GO" id="GO:0003678">
    <property type="term" value="F:DNA helicase activity"/>
    <property type="evidence" value="ECO:0007669"/>
    <property type="project" value="InterPro"/>
</dbReference>
<accession>I0IKW3</accession>
<feature type="domain" description="Helicase ATP-binding" evidence="6">
    <location>
        <begin position="23"/>
        <end position="309"/>
    </location>
</feature>
<dbReference type="OrthoDB" id="9805194at2"/>
<reference evidence="7 8" key="1">
    <citation type="journal article" date="2012" name="J. Bacteriol.">
        <title>Complete Genome Sequence of Leptospirillum ferrooxidans Strain C2-3, Isolated from a Fresh Volcanic Ash Deposit on the Island of Miyake, Japan.</title>
        <authorList>
            <person name="Fujimura R."/>
            <person name="Sato Y."/>
            <person name="Nishizawa T."/>
            <person name="Oshima K."/>
            <person name="Kim S.-W."/>
            <person name="Hattori M."/>
            <person name="Kamijo T."/>
            <person name="Ohta H."/>
        </authorList>
    </citation>
    <scope>NUCLEOTIDE SEQUENCE [LARGE SCALE GENOMIC DNA]</scope>
    <source>
        <strain evidence="7 8">C2-3</strain>
    </source>
</reference>
<evidence type="ECO:0000313" key="7">
    <source>
        <dbReference type="EMBL" id="BAM05912.1"/>
    </source>
</evidence>
<keyword evidence="1" id="KW-0408">Iron</keyword>
<evidence type="ECO:0000256" key="5">
    <source>
        <dbReference type="ARBA" id="ARBA00023125"/>
    </source>
</evidence>
<reference evidence="8" key="2">
    <citation type="submission" date="2012-03" db="EMBL/GenBank/DDBJ databases">
        <title>The complete genome sequence of the pioneer microbe on fresh volcanic deposit, Leptospirillum ferrooxidans strain C2-3.</title>
        <authorList>
            <person name="Fujimura R."/>
            <person name="Sato Y."/>
            <person name="Nishizawa T."/>
            <person name="Nanba K."/>
            <person name="Oshima K."/>
            <person name="Hattori M."/>
            <person name="Kamijo T."/>
            <person name="Ohta H."/>
        </authorList>
    </citation>
    <scope>NUCLEOTIDE SEQUENCE [LARGE SCALE GENOMIC DNA]</scope>
    <source>
        <strain evidence="8">C2-3</strain>
    </source>
</reference>
<dbReference type="PANTHER" id="PTHR11472">
    <property type="entry name" value="DNA REPAIR DEAD HELICASE RAD3/XP-D SUBFAMILY MEMBER"/>
    <property type="match status" value="1"/>
</dbReference>
<keyword evidence="1" id="KW-0411">Iron-sulfur</keyword>
<evidence type="ECO:0000256" key="4">
    <source>
        <dbReference type="ARBA" id="ARBA00022840"/>
    </source>
</evidence>
<gene>
    <name evidence="7" type="ordered locus">LFE_0185</name>
</gene>
<keyword evidence="5" id="KW-0238">DNA-binding</keyword>
<dbReference type="HOGENOM" id="CLU_012117_4_1_0"/>
<dbReference type="EMBL" id="AP012342">
    <property type="protein sequence ID" value="BAM05912.1"/>
    <property type="molecule type" value="Genomic_DNA"/>
</dbReference>
<dbReference type="Proteomes" id="UP000007382">
    <property type="component" value="Chromosome"/>
</dbReference>
<dbReference type="NCBIfam" id="NF008729">
    <property type="entry name" value="PRK11747.1"/>
    <property type="match status" value="1"/>
</dbReference>
<dbReference type="Pfam" id="PF13307">
    <property type="entry name" value="Helicase_C_2"/>
    <property type="match status" value="1"/>
</dbReference>
<dbReference type="SMART" id="SM00491">
    <property type="entry name" value="HELICc2"/>
    <property type="match status" value="1"/>
</dbReference>
<dbReference type="PANTHER" id="PTHR11472:SF59">
    <property type="entry name" value="ATP-DEPENDENT DNA HELICASE DING"/>
    <property type="match status" value="1"/>
</dbReference>
<keyword evidence="8" id="KW-1185">Reference proteome</keyword>
<dbReference type="GO" id="GO:0051539">
    <property type="term" value="F:4 iron, 4 sulfur cluster binding"/>
    <property type="evidence" value="ECO:0007669"/>
    <property type="project" value="UniProtKB-KW"/>
</dbReference>
<sequence>MKPDSGSHLFPETVDEVNEWLLRISQSLPEFRDRPGQREMIELVRQVFSRARPADVQDESGRSLLAIEGPTGTGKTLAYLLPGIIMARHLEKRLVVSSVTVGLQEQLASKDIPFLEEHSGWPLTHGIAKGRSRYVCERDLALFVDGGLMAPPGTKDFLQKMEKALGSTWDGDRDTWPGVMDERVFSLVANRAESCTGAHCQYFEDCLYFRNRKLLESVDIVVTNHDLLLADALLGGGVVLPAPGSSLLVVDEAHHLPRKATEAFLSGIYLESSLEFLSEIPMAMANGVSVMGTKEVGSDVVICQEAVVHLSPILSGVSHFLEKNWPALLAKINREDLSSGIFSGGGEQSIWRFPRGVLPGNLEKDLALAHEHFSTLKTSLSRLRDALSQRLASTGGGDRLIERGLLETGGLLRRVGGLLRFTETITAKKKQSENPIALWAQRVIQGGIPSFSLHAGPVMSGGLLKELVWSKYSAGVATSATLTALGNFDHFMAQSGLALFPDVTRKKLDSPFDHGRQGVLEIPHMKTDPTDSHGHTREVAQWISKRIHPAEGGLVLFSSRRQMEDVSGLLPPDVLKRLLVQGSYSRESLLGKHRERIERGEGSLLFGLASLAEGLDLKGALLTHVVIVRIPFSPPTEPIGEALSEWLEDQGENPFRKIQLPQASLRLIQAVGRLIRSENDWGVVSILDRRIVTKSYGRHLLKSLPPFSVKIEHPGEDFH</sequence>
<dbReference type="eggNOG" id="COG1199">
    <property type="taxonomic scope" value="Bacteria"/>
</dbReference>
<evidence type="ECO:0000256" key="1">
    <source>
        <dbReference type="ARBA" id="ARBA00022485"/>
    </source>
</evidence>
<evidence type="ECO:0000256" key="2">
    <source>
        <dbReference type="ARBA" id="ARBA00022741"/>
    </source>
</evidence>
<dbReference type="GO" id="GO:0009432">
    <property type="term" value="P:SOS response"/>
    <property type="evidence" value="ECO:0007669"/>
    <property type="project" value="TreeGrafter"/>
</dbReference>
<dbReference type="GO" id="GO:0005524">
    <property type="term" value="F:ATP binding"/>
    <property type="evidence" value="ECO:0007669"/>
    <property type="project" value="UniProtKB-KW"/>
</dbReference>
<dbReference type="Gene3D" id="3.40.50.300">
    <property type="entry name" value="P-loop containing nucleotide triphosphate hydrolases"/>
    <property type="match status" value="2"/>
</dbReference>
<keyword evidence="2" id="KW-0547">Nucleotide-binding</keyword>